<dbReference type="EMBL" id="JAVRJZ010000014">
    <property type="protein sequence ID" value="KAK2713734.1"/>
    <property type="molecule type" value="Genomic_DNA"/>
</dbReference>
<dbReference type="Proteomes" id="UP001187531">
    <property type="component" value="Unassembled WGS sequence"/>
</dbReference>
<sequence length="100" mass="10905">MVVYGENTVTHIFSGKAVARAVRAHELVDASLNISLLCLEYSIPYGERPSDHEDLVRVSSVYDDLVDGKISVEEAANHEALQAISLRLEALKSNTVHSAV</sequence>
<comment type="caution">
    <text evidence="1">The sequence shown here is derived from an EMBL/GenBank/DDBJ whole genome shotgun (WGS) entry which is preliminary data.</text>
</comment>
<evidence type="ECO:0000313" key="2">
    <source>
        <dbReference type="Proteomes" id="UP001187531"/>
    </source>
</evidence>
<accession>A0AA88HNV0</accession>
<evidence type="ECO:0000313" key="1">
    <source>
        <dbReference type="EMBL" id="KAK2713734.1"/>
    </source>
</evidence>
<name>A0AA88HNV0_ARTSF</name>
<reference evidence="1" key="1">
    <citation type="submission" date="2023-07" db="EMBL/GenBank/DDBJ databases">
        <title>Chromosome-level genome assembly of Artemia franciscana.</title>
        <authorList>
            <person name="Jo E."/>
        </authorList>
    </citation>
    <scope>NUCLEOTIDE SEQUENCE</scope>
    <source>
        <tissue evidence="1">Whole body</tissue>
    </source>
</reference>
<proteinExistence type="predicted"/>
<protein>
    <submittedName>
        <fullName evidence="1">Uncharacterized protein</fullName>
    </submittedName>
</protein>
<gene>
    <name evidence="1" type="ORF">QYM36_009571</name>
</gene>
<dbReference type="AlphaFoldDB" id="A0AA88HNV0"/>
<organism evidence="1 2">
    <name type="scientific">Artemia franciscana</name>
    <name type="common">Brine shrimp</name>
    <name type="synonym">Artemia sanfranciscana</name>
    <dbReference type="NCBI Taxonomy" id="6661"/>
    <lineage>
        <taxon>Eukaryota</taxon>
        <taxon>Metazoa</taxon>
        <taxon>Ecdysozoa</taxon>
        <taxon>Arthropoda</taxon>
        <taxon>Crustacea</taxon>
        <taxon>Branchiopoda</taxon>
        <taxon>Anostraca</taxon>
        <taxon>Artemiidae</taxon>
        <taxon>Artemia</taxon>
    </lineage>
</organism>
<keyword evidence="2" id="KW-1185">Reference proteome</keyword>